<reference evidence="1 2" key="1">
    <citation type="submission" date="2009-01" db="EMBL/GenBank/DDBJ databases">
        <authorList>
            <person name="Fulton L."/>
            <person name="Clifton S."/>
            <person name="Chinwalla A.T."/>
            <person name="Mitreva M."/>
            <person name="Sodergren E."/>
            <person name="Weinstock G."/>
            <person name="Clifton S."/>
            <person name="Dooling D.J."/>
            <person name="Fulton B."/>
            <person name="Minx P."/>
            <person name="Pepin K.H."/>
            <person name="Johnson M."/>
            <person name="Bhonagiri V."/>
            <person name="Nash W.E."/>
            <person name="Mardis E.R."/>
            <person name="Wilson R.K."/>
        </authorList>
    </citation>
    <scope>NUCLEOTIDE SEQUENCE [LARGE SCALE GENOMIC DNA]</scope>
    <source>
        <strain evidence="1 2">ATCC 23834</strain>
    </source>
</reference>
<gene>
    <name evidence="1" type="ORF">EIKCOROL_00587</name>
</gene>
<dbReference type="Proteomes" id="UP000005837">
    <property type="component" value="Unassembled WGS sequence"/>
</dbReference>
<comment type="caution">
    <text evidence="1">The sequence shown here is derived from an EMBL/GenBank/DDBJ whole genome shotgun (WGS) entry which is preliminary data.</text>
</comment>
<organism evidence="1 2">
    <name type="scientific">Eikenella corrodens ATCC 23834</name>
    <dbReference type="NCBI Taxonomy" id="546274"/>
    <lineage>
        <taxon>Bacteria</taxon>
        <taxon>Pseudomonadati</taxon>
        <taxon>Pseudomonadota</taxon>
        <taxon>Betaproteobacteria</taxon>
        <taxon>Neisseriales</taxon>
        <taxon>Neisseriaceae</taxon>
        <taxon>Eikenella</taxon>
    </lineage>
</organism>
<sequence length="41" mass="4609">MDTVRAVFLLGLFCHGCFAVMRMSLRLPEIVFATSRFDLSG</sequence>
<accession>C0DTA8</accession>
<proteinExistence type="predicted"/>
<dbReference type="AlphaFoldDB" id="C0DTA8"/>
<dbReference type="EMBL" id="ACEA01000012">
    <property type="protein sequence ID" value="EEG24814.1"/>
    <property type="molecule type" value="Genomic_DNA"/>
</dbReference>
<evidence type="ECO:0000313" key="2">
    <source>
        <dbReference type="Proteomes" id="UP000005837"/>
    </source>
</evidence>
<evidence type="ECO:0000313" key="1">
    <source>
        <dbReference type="EMBL" id="EEG24814.1"/>
    </source>
</evidence>
<dbReference type="HOGENOM" id="CLU_3269357_0_0_4"/>
<name>C0DTA8_EIKCO</name>
<protein>
    <submittedName>
        <fullName evidence="1">Uncharacterized protein</fullName>
    </submittedName>
</protein>